<sequence>MVGKTSRMVKRENNMREMGCFRKSGSPLTNPQTGKFLSSSSSSNPKFPQTLCVFFLLGKTTNSLWTNRRNRLQRKRGRERA</sequence>
<evidence type="ECO:0000256" key="1">
    <source>
        <dbReference type="SAM" id="MobiDB-lite"/>
    </source>
</evidence>
<evidence type="ECO:0000313" key="2">
    <source>
        <dbReference type="EMBL" id="KCW51071.1"/>
    </source>
</evidence>
<organism evidence="2">
    <name type="scientific">Eucalyptus grandis</name>
    <name type="common">Flooded gum</name>
    <dbReference type="NCBI Taxonomy" id="71139"/>
    <lineage>
        <taxon>Eukaryota</taxon>
        <taxon>Viridiplantae</taxon>
        <taxon>Streptophyta</taxon>
        <taxon>Embryophyta</taxon>
        <taxon>Tracheophyta</taxon>
        <taxon>Spermatophyta</taxon>
        <taxon>Magnoliopsida</taxon>
        <taxon>eudicotyledons</taxon>
        <taxon>Gunneridae</taxon>
        <taxon>Pentapetalae</taxon>
        <taxon>rosids</taxon>
        <taxon>malvids</taxon>
        <taxon>Myrtales</taxon>
        <taxon>Myrtaceae</taxon>
        <taxon>Myrtoideae</taxon>
        <taxon>Eucalypteae</taxon>
        <taxon>Eucalyptus</taxon>
    </lineage>
</organism>
<dbReference type="Gramene" id="KCW51071">
    <property type="protein sequence ID" value="KCW51071"/>
    <property type="gene ID" value="EUGRSUZ_J00679"/>
</dbReference>
<reference evidence="2" key="1">
    <citation type="submission" date="2013-07" db="EMBL/GenBank/DDBJ databases">
        <title>The genome of Eucalyptus grandis.</title>
        <authorList>
            <person name="Schmutz J."/>
            <person name="Hayes R."/>
            <person name="Myburg A."/>
            <person name="Tuskan G."/>
            <person name="Grattapaglia D."/>
            <person name="Rokhsar D.S."/>
        </authorList>
    </citation>
    <scope>NUCLEOTIDE SEQUENCE</scope>
    <source>
        <tissue evidence="2">Leaf extractions</tissue>
    </source>
</reference>
<dbReference type="InParanoid" id="A0A059ABQ4"/>
<dbReference type="EMBL" id="KK198762">
    <property type="protein sequence ID" value="KCW51071.1"/>
    <property type="molecule type" value="Genomic_DNA"/>
</dbReference>
<name>A0A059ABQ4_EUCGR</name>
<accession>A0A059ABQ4</accession>
<dbReference type="AlphaFoldDB" id="A0A059ABQ4"/>
<protein>
    <submittedName>
        <fullName evidence="2">Uncharacterized protein</fullName>
    </submittedName>
</protein>
<proteinExistence type="predicted"/>
<feature type="compositionally biased region" description="Polar residues" evidence="1">
    <location>
        <begin position="26"/>
        <end position="37"/>
    </location>
</feature>
<feature type="region of interest" description="Disordered" evidence="1">
    <location>
        <begin position="1"/>
        <end position="44"/>
    </location>
</feature>
<gene>
    <name evidence="2" type="ORF">EUGRSUZ_J00679</name>
</gene>